<accession>A0A4Z1H1R3</accession>
<protein>
    <submittedName>
        <fullName evidence="1">Uncharacterized protein</fullName>
    </submittedName>
</protein>
<evidence type="ECO:0000313" key="1">
    <source>
        <dbReference type="EMBL" id="TGO43116.1"/>
    </source>
</evidence>
<comment type="caution">
    <text evidence="1">The sequence shown here is derived from an EMBL/GenBank/DDBJ whole genome shotgun (WGS) entry which is preliminary data.</text>
</comment>
<dbReference type="EMBL" id="PQXK01000003">
    <property type="protein sequence ID" value="TGO43116.1"/>
    <property type="molecule type" value="Genomic_DNA"/>
</dbReference>
<gene>
    <name evidence="1" type="ORF">BHYA_0003g00700</name>
</gene>
<sequence>MMSYVPFQFWILLADQRLPKTTLTTLCLTSKTLNEIFRPALYREIVLPELAGADAQQWNYQQLRVISQLPVETHLRHTRRLDLNRIGLGIRGCLSRCLDDMINLESCSITTIPWDAARYNLNKIRDICIGLPKNMPLYRSFELPQILPDFRNLHSLDLRGLRDDLEVLSTSIAEILFNDGIPTIKALGLDLDDLQRSDTTHNLFLDIFAKFDNLRRAIGKPDLRLNLQDLILGRGMYHRFPAMNVKYDLEQWRLSKLVDVTKLRTLRLLNNPYFKSDYWEPYESIHLELFDGITALQRVSVEFVNQEVVKFIHHLIVMKDSSNRTTLREFQAALDGTVQSRIPGSPSFCEVLSQIMQFEWRQLLISGEESCMERIYEASWDEPSYQWEELGISWINWDQHRDALLQLSKLRILMFSYATVTISGERSLVTTCKEDAFSFAERIFTAFQEHAKKQKRDSNLRYVGIDAWVFTCIWLPSSELNDWRTGAEIVQLDKEEARTFDFVRMNERLIIGKHRLGRRL</sequence>
<evidence type="ECO:0000313" key="2">
    <source>
        <dbReference type="Proteomes" id="UP000297814"/>
    </source>
</evidence>
<keyword evidence="2" id="KW-1185">Reference proteome</keyword>
<reference evidence="1 2" key="1">
    <citation type="submission" date="2017-12" db="EMBL/GenBank/DDBJ databases">
        <title>Comparative genomics of Botrytis spp.</title>
        <authorList>
            <person name="Valero-Jimenez C.A."/>
            <person name="Tapia P."/>
            <person name="Veloso J."/>
            <person name="Silva-Moreno E."/>
            <person name="Staats M."/>
            <person name="Valdes J.H."/>
            <person name="Van Kan J.A.L."/>
        </authorList>
    </citation>
    <scope>NUCLEOTIDE SEQUENCE [LARGE SCALE GENOMIC DNA]</scope>
    <source>
        <strain evidence="1 2">Bh0001</strain>
    </source>
</reference>
<dbReference type="Proteomes" id="UP000297814">
    <property type="component" value="Unassembled WGS sequence"/>
</dbReference>
<dbReference type="AlphaFoldDB" id="A0A4Z1H1R3"/>
<proteinExistence type="predicted"/>
<name>A0A4Z1H1R3_9HELO</name>
<organism evidence="1 2">
    <name type="scientific">Botrytis hyacinthi</name>
    <dbReference type="NCBI Taxonomy" id="278943"/>
    <lineage>
        <taxon>Eukaryota</taxon>
        <taxon>Fungi</taxon>
        <taxon>Dikarya</taxon>
        <taxon>Ascomycota</taxon>
        <taxon>Pezizomycotina</taxon>
        <taxon>Leotiomycetes</taxon>
        <taxon>Helotiales</taxon>
        <taxon>Sclerotiniaceae</taxon>
        <taxon>Botrytis</taxon>
    </lineage>
</organism>